<keyword evidence="1" id="KW-0812">Transmembrane</keyword>
<dbReference type="Proteomes" id="UP000593932">
    <property type="component" value="Chromosome"/>
</dbReference>
<dbReference type="InterPro" id="IPR018895">
    <property type="entry name" value="DUF2474"/>
</dbReference>
<organism evidence="2 3">
    <name type="scientific">Novilysobacter avium</name>
    <dbReference type="NCBI Taxonomy" id="2781023"/>
    <lineage>
        <taxon>Bacteria</taxon>
        <taxon>Pseudomonadati</taxon>
        <taxon>Pseudomonadota</taxon>
        <taxon>Gammaproteobacteria</taxon>
        <taxon>Lysobacterales</taxon>
        <taxon>Lysobacteraceae</taxon>
        <taxon>Novilysobacter</taxon>
    </lineage>
</organism>
<keyword evidence="1" id="KW-0472">Membrane</keyword>
<sequence length="51" mass="5664">MPVRTPVDGPRRPHWVRRVAWLVLIWSASVATLALVALAIKVIMRAVGMTT</sequence>
<name>A0A7S6UIX1_9GAMM</name>
<reference evidence="2 3" key="1">
    <citation type="submission" date="2020-10" db="EMBL/GenBank/DDBJ databases">
        <title>complete genome sequencing of Lysobacter sp. H23M41.</title>
        <authorList>
            <person name="Bae J.-W."/>
            <person name="Lee S.-Y."/>
        </authorList>
    </citation>
    <scope>NUCLEOTIDE SEQUENCE [LARGE SCALE GENOMIC DNA]</scope>
    <source>
        <strain evidence="2 3">H23M41</strain>
    </source>
</reference>
<accession>A0A7S6UIX1</accession>
<gene>
    <name evidence="2" type="ORF">INQ42_07605</name>
</gene>
<dbReference type="Pfam" id="PF10617">
    <property type="entry name" value="DUF2474"/>
    <property type="match status" value="1"/>
</dbReference>
<evidence type="ECO:0000256" key="1">
    <source>
        <dbReference type="SAM" id="Phobius"/>
    </source>
</evidence>
<keyword evidence="3" id="KW-1185">Reference proteome</keyword>
<protein>
    <submittedName>
        <fullName evidence="2">DUF2474 domain-containing protein</fullName>
    </submittedName>
</protein>
<dbReference type="EMBL" id="CP063657">
    <property type="protein sequence ID" value="QOW21161.1"/>
    <property type="molecule type" value="Genomic_DNA"/>
</dbReference>
<feature type="transmembrane region" description="Helical" evidence="1">
    <location>
        <begin position="20"/>
        <end position="40"/>
    </location>
</feature>
<evidence type="ECO:0000313" key="2">
    <source>
        <dbReference type="EMBL" id="QOW21161.1"/>
    </source>
</evidence>
<dbReference type="RefSeq" id="WP_194033749.1">
    <property type="nucleotide sequence ID" value="NZ_CP063657.1"/>
</dbReference>
<evidence type="ECO:0000313" key="3">
    <source>
        <dbReference type="Proteomes" id="UP000593932"/>
    </source>
</evidence>
<keyword evidence="1" id="KW-1133">Transmembrane helix</keyword>
<proteinExistence type="predicted"/>